<dbReference type="EMBL" id="NWSH01001672">
    <property type="protein sequence ID" value="PCG70456.1"/>
    <property type="molecule type" value="Genomic_DNA"/>
</dbReference>
<evidence type="ECO:0000256" key="1">
    <source>
        <dbReference type="SAM" id="MobiDB-lite"/>
    </source>
</evidence>
<feature type="compositionally biased region" description="Low complexity" evidence="1">
    <location>
        <begin position="293"/>
        <end position="310"/>
    </location>
</feature>
<dbReference type="EMBL" id="NWSH01001061">
    <property type="protein sequence ID" value="PCG72849.1"/>
    <property type="molecule type" value="Genomic_DNA"/>
</dbReference>
<dbReference type="EMBL" id="NWSH01001414">
    <property type="protein sequence ID" value="PCG71309.1"/>
    <property type="molecule type" value="Genomic_DNA"/>
</dbReference>
<name>A0A2A4JM06_HELVI</name>
<reference evidence="4" key="1">
    <citation type="submission" date="2017-09" db="EMBL/GenBank/DDBJ databases">
        <title>Contemporary evolution of a Lepidopteran species, Heliothis virescens, in response to modern agricultural practices.</title>
        <authorList>
            <person name="Fritz M.L."/>
            <person name="Deyonke A.M."/>
            <person name="Papanicolaou A."/>
            <person name="Micinski S."/>
            <person name="Westbrook J."/>
            <person name="Gould F."/>
        </authorList>
    </citation>
    <scope>NUCLEOTIDE SEQUENCE [LARGE SCALE GENOMIC DNA]</scope>
    <source>
        <strain evidence="4">HvINT-</strain>
        <tissue evidence="4">Whole body</tissue>
    </source>
</reference>
<dbReference type="AlphaFoldDB" id="A0A2A4JM06"/>
<sequence length="351" mass="39591">MGKRKRSDNDDSEMVEKLYKKVKKLVKSRRRISSSTSDDEPLPPLSPAQSSQLDIVSDLEPRDEIPTIEMQIESDGLVDENQDLDPDILQLLGSDPTQNKSFGDNLHKDLATRWKHILTNGLSKDEKLDILKQYLPAENCTNMKAPILNPEIKSALSDNNIKRDSYSEQKQNQMSSCISAIGKALNLVLSQKDNVPQDVIKTLSDAGRLLCDTHYRESLSRRFAIVNSLSKQKREIIKNTKIDDHLFGSNLSEHLKSSKAISMSASELRFSTNTAKFNQSQRVQPNTSTSRYPGALNARGAPRAPAAEPRVYPSQNRRQPPPPSAPRDHRRIPTATTTRPRNNYPQQSRRR</sequence>
<proteinExistence type="predicted"/>
<gene>
    <name evidence="3" type="ORF">B5V51_2012</name>
    <name evidence="2" type="ORF">B5V51_2954</name>
    <name evidence="4" type="ORF">B5V51_422</name>
</gene>
<dbReference type="PANTHER" id="PTHR34239:SF2">
    <property type="entry name" value="TRANSPOSABLE ELEMENT P TRANSPOSASE_THAP9 CONSERVED DOMAIN-CONTAINING PROTEIN"/>
    <property type="match status" value="1"/>
</dbReference>
<feature type="region of interest" description="Disordered" evidence="1">
    <location>
        <begin position="275"/>
        <end position="351"/>
    </location>
</feature>
<dbReference type="PANTHER" id="PTHR34239">
    <property type="entry name" value="APPLE DOMAIN-CONTAINING PROTEIN"/>
    <property type="match status" value="1"/>
</dbReference>
<organism evidence="4">
    <name type="scientific">Heliothis virescens</name>
    <name type="common">Tobacco budworm moth</name>
    <dbReference type="NCBI Taxonomy" id="7102"/>
    <lineage>
        <taxon>Eukaryota</taxon>
        <taxon>Metazoa</taxon>
        <taxon>Ecdysozoa</taxon>
        <taxon>Arthropoda</taxon>
        <taxon>Hexapoda</taxon>
        <taxon>Insecta</taxon>
        <taxon>Pterygota</taxon>
        <taxon>Neoptera</taxon>
        <taxon>Endopterygota</taxon>
        <taxon>Lepidoptera</taxon>
        <taxon>Glossata</taxon>
        <taxon>Ditrysia</taxon>
        <taxon>Noctuoidea</taxon>
        <taxon>Noctuidae</taxon>
        <taxon>Heliothinae</taxon>
        <taxon>Heliothis</taxon>
    </lineage>
</organism>
<protein>
    <submittedName>
        <fullName evidence="4">Uncharacterized protein</fullName>
    </submittedName>
</protein>
<evidence type="ECO:0000313" key="3">
    <source>
        <dbReference type="EMBL" id="PCG71309.1"/>
    </source>
</evidence>
<evidence type="ECO:0000313" key="4">
    <source>
        <dbReference type="EMBL" id="PCG72849.1"/>
    </source>
</evidence>
<comment type="caution">
    <text evidence="4">The sequence shown here is derived from an EMBL/GenBank/DDBJ whole genome shotgun (WGS) entry which is preliminary data.</text>
</comment>
<evidence type="ECO:0000313" key="2">
    <source>
        <dbReference type="EMBL" id="PCG70456.1"/>
    </source>
</evidence>
<accession>A0A2A4JM06</accession>
<feature type="region of interest" description="Disordered" evidence="1">
    <location>
        <begin position="27"/>
        <end position="55"/>
    </location>
</feature>
<feature type="compositionally biased region" description="Polar residues" evidence="1">
    <location>
        <begin position="275"/>
        <end position="291"/>
    </location>
</feature>